<dbReference type="AlphaFoldDB" id="A0A4R1XRZ1"/>
<comment type="caution">
    <text evidence="2">The sequence shown here is derived from an EMBL/GenBank/DDBJ whole genome shotgun (WGS) entry which is preliminary data.</text>
</comment>
<dbReference type="Proteomes" id="UP000294963">
    <property type="component" value="Unassembled WGS sequence"/>
</dbReference>
<dbReference type="EMBL" id="SLVJ01000014">
    <property type="protein sequence ID" value="TCM65841.1"/>
    <property type="molecule type" value="Genomic_DNA"/>
</dbReference>
<evidence type="ECO:0000256" key="1">
    <source>
        <dbReference type="SAM" id="SignalP"/>
    </source>
</evidence>
<protein>
    <submittedName>
        <fullName evidence="2">Uncharacterized protein</fullName>
    </submittedName>
</protein>
<reference evidence="2 3" key="1">
    <citation type="submission" date="2019-03" db="EMBL/GenBank/DDBJ databases">
        <title>Genomic analyses of the natural microbiome of Caenorhabditis elegans.</title>
        <authorList>
            <person name="Samuel B."/>
        </authorList>
    </citation>
    <scope>NUCLEOTIDE SEQUENCE [LARGE SCALE GENOMIC DNA]</scope>
    <source>
        <strain evidence="2 3">JUb89</strain>
    </source>
</reference>
<feature type="signal peptide" evidence="1">
    <location>
        <begin position="1"/>
        <end position="24"/>
    </location>
</feature>
<name>A0A4R1XRZ1_ACICA</name>
<proteinExistence type="predicted"/>
<feature type="chain" id="PRO_5020955052" evidence="1">
    <location>
        <begin position="25"/>
        <end position="205"/>
    </location>
</feature>
<gene>
    <name evidence="2" type="ORF">EC844_11487</name>
</gene>
<keyword evidence="1" id="KW-0732">Signal</keyword>
<evidence type="ECO:0000313" key="3">
    <source>
        <dbReference type="Proteomes" id="UP000294963"/>
    </source>
</evidence>
<sequence>MNWMMFTKTTLMISLTCIASAVWAKETVLAQAGAVQMIERNCKEEPYACDYLVRHQGKETVLISDWSKTAKAYQFSPKLIGFQVGATGIAHLLTVYDDQGNQKEFFQLMGMNAKQQCFVTEEQIKKDQHKIVFYRLPSLKPYLTLNQQSSGMQNYSRTNRAYFDHESGEFILSYPVSEDGEAYDQLITVQQPCSLNPKVLVDEVE</sequence>
<organism evidence="2 3">
    <name type="scientific">Acinetobacter calcoaceticus</name>
    <dbReference type="NCBI Taxonomy" id="471"/>
    <lineage>
        <taxon>Bacteria</taxon>
        <taxon>Pseudomonadati</taxon>
        <taxon>Pseudomonadota</taxon>
        <taxon>Gammaproteobacteria</taxon>
        <taxon>Moraxellales</taxon>
        <taxon>Moraxellaceae</taxon>
        <taxon>Acinetobacter</taxon>
        <taxon>Acinetobacter calcoaceticus/baumannii complex</taxon>
    </lineage>
</organism>
<accession>A0A4R1XRZ1</accession>
<evidence type="ECO:0000313" key="2">
    <source>
        <dbReference type="EMBL" id="TCM65841.1"/>
    </source>
</evidence>
<keyword evidence="3" id="KW-1185">Reference proteome</keyword>